<comment type="caution">
    <text evidence="1">The sequence shown here is derived from an EMBL/GenBank/DDBJ whole genome shotgun (WGS) entry which is preliminary data.</text>
</comment>
<dbReference type="EMBL" id="JACAZH010000013">
    <property type="protein sequence ID" value="KAF7351636.1"/>
    <property type="molecule type" value="Genomic_DNA"/>
</dbReference>
<sequence length="297" mass="33461">MSEAKTEPTASEPRYLYYRVYCPDGAIPSKTAFNPRNPYVGRILAKSIPPPHNATTLKRCLLRTENLTDPHGQRTQLYRDHDARSHLAGTDRVGIFGPVADGATPDSALALVLRDYLSADEKATVARIDLSCPGEEEPKYLYYRLFTDTGEDVSKVSFNLNEPSLGRVERNLISPPHSPPTIRRYIAKVEGRPIYTYSEFYQNISAQQALKDNIYLPLARVGLTQEDPIVLVQPKRQPGLYNRPVKIIFSPLFELFGGSLAYTDGVLQNNRYKCTYNNKSSYLSPGNIAFPRSWLDQ</sequence>
<gene>
    <name evidence="1" type="ORF">MSAN_01596200</name>
</gene>
<dbReference type="OrthoDB" id="2995174at2759"/>
<reference evidence="1" key="1">
    <citation type="submission" date="2020-05" db="EMBL/GenBank/DDBJ databases">
        <title>Mycena genomes resolve the evolution of fungal bioluminescence.</title>
        <authorList>
            <person name="Tsai I.J."/>
        </authorList>
    </citation>
    <scope>NUCLEOTIDE SEQUENCE</scope>
    <source>
        <strain evidence="1">160909Yilan</strain>
    </source>
</reference>
<accession>A0A8H6Y463</accession>
<keyword evidence="2" id="KW-1185">Reference proteome</keyword>
<organism evidence="1 2">
    <name type="scientific">Mycena sanguinolenta</name>
    <dbReference type="NCBI Taxonomy" id="230812"/>
    <lineage>
        <taxon>Eukaryota</taxon>
        <taxon>Fungi</taxon>
        <taxon>Dikarya</taxon>
        <taxon>Basidiomycota</taxon>
        <taxon>Agaricomycotina</taxon>
        <taxon>Agaricomycetes</taxon>
        <taxon>Agaricomycetidae</taxon>
        <taxon>Agaricales</taxon>
        <taxon>Marasmiineae</taxon>
        <taxon>Mycenaceae</taxon>
        <taxon>Mycena</taxon>
    </lineage>
</organism>
<evidence type="ECO:0000313" key="2">
    <source>
        <dbReference type="Proteomes" id="UP000623467"/>
    </source>
</evidence>
<protein>
    <submittedName>
        <fullName evidence="1">Uncharacterized protein</fullName>
    </submittedName>
</protein>
<dbReference type="Proteomes" id="UP000623467">
    <property type="component" value="Unassembled WGS sequence"/>
</dbReference>
<dbReference type="AlphaFoldDB" id="A0A8H6Y463"/>
<proteinExistence type="predicted"/>
<name>A0A8H6Y463_9AGAR</name>
<evidence type="ECO:0000313" key="1">
    <source>
        <dbReference type="EMBL" id="KAF7351636.1"/>
    </source>
</evidence>